<evidence type="ECO:0000256" key="2">
    <source>
        <dbReference type="ARBA" id="ARBA00008219"/>
    </source>
</evidence>
<keyword evidence="6" id="KW-0496">Mitochondrion</keyword>
<evidence type="ECO:0000256" key="5">
    <source>
        <dbReference type="ARBA" id="ARBA00022946"/>
    </source>
</evidence>
<name>A0A0X3P6A2_SCHSO</name>
<keyword evidence="5" id="KW-0809">Transit peptide</keyword>
<comment type="subcellular location">
    <subcellularLocation>
        <location evidence="1">Mitochondrion</location>
    </subcellularLocation>
</comment>
<dbReference type="Pfam" id="PF13424">
    <property type="entry name" value="TPR_12"/>
    <property type="match status" value="1"/>
</dbReference>
<dbReference type="SUPFAM" id="SSF48452">
    <property type="entry name" value="TPR-like"/>
    <property type="match status" value="1"/>
</dbReference>
<accession>A0A0X3P6A2</accession>
<dbReference type="InterPro" id="IPR011990">
    <property type="entry name" value="TPR-like_helical_dom_sf"/>
</dbReference>
<evidence type="ECO:0000256" key="4">
    <source>
        <dbReference type="ARBA" id="ARBA00022803"/>
    </source>
</evidence>
<dbReference type="Gene3D" id="1.25.40.10">
    <property type="entry name" value="Tetratricopeptide repeat domain"/>
    <property type="match status" value="1"/>
</dbReference>
<sequence>MSKQWLFPWLRRLRQLSGYRSMRSSGLSTRIVDNMSALHRKYVAYFTTGGAFSIALSWPFSRHEPSLEERIKEQMYNAFQLIKDDHLEEADAELHALLLTLDEATRSGRQTNEEWLSRRARVYSELANLKLLQKDYPAAERLFVHTIRDCMASGVPPGSPMIIELSLKLAMVYSKLEDSEKAESGFAFCLMMQQQNCAAISAYSEDDKPLSEEDLNNLALLGVIQNSYAHYQILEGRLPAGRKLLEAALATARRVYAPHHANCINLLADLANVESQLEMPKNARSRLKEAVDLIQSAVVASKSEKQQSDIALFNVYCQWALLEGNQGAFNSAKKYLNEAKLLSAHLPADADGQQTYQKQVADVEATLQRWQDMEAGFQELLVPNEEC</sequence>
<keyword evidence="3" id="KW-0677">Repeat</keyword>
<dbReference type="InterPro" id="IPR040395">
    <property type="entry name" value="TTC19"/>
</dbReference>
<dbReference type="AlphaFoldDB" id="A0A0X3P6A2"/>
<dbReference type="GO" id="GO:0005743">
    <property type="term" value="C:mitochondrial inner membrane"/>
    <property type="evidence" value="ECO:0007669"/>
    <property type="project" value="TreeGrafter"/>
</dbReference>
<gene>
    <name evidence="7" type="ORF">TR161732</name>
</gene>
<dbReference type="GO" id="GO:0034551">
    <property type="term" value="P:mitochondrial respiratory chain complex III assembly"/>
    <property type="evidence" value="ECO:0007669"/>
    <property type="project" value="InterPro"/>
</dbReference>
<keyword evidence="4" id="KW-0802">TPR repeat</keyword>
<dbReference type="PANTHER" id="PTHR13143:SF6">
    <property type="entry name" value="TETRATRICOPEPTIDE REPEAT PROTEIN 19, MITOCHONDRIAL"/>
    <property type="match status" value="1"/>
</dbReference>
<proteinExistence type="inferred from homology"/>
<evidence type="ECO:0000256" key="6">
    <source>
        <dbReference type="ARBA" id="ARBA00023128"/>
    </source>
</evidence>
<evidence type="ECO:0000256" key="3">
    <source>
        <dbReference type="ARBA" id="ARBA00022737"/>
    </source>
</evidence>
<reference evidence="7" key="1">
    <citation type="submission" date="2016-01" db="EMBL/GenBank/DDBJ databases">
        <title>Reference transcriptome for the parasite Schistocephalus solidus: insights into the molecular evolution of parasitism.</title>
        <authorList>
            <person name="Hebert F.O."/>
            <person name="Grambauer S."/>
            <person name="Barber I."/>
            <person name="Landry C.R."/>
            <person name="Aubin-Horth N."/>
        </authorList>
    </citation>
    <scope>NUCLEOTIDE SEQUENCE</scope>
</reference>
<evidence type="ECO:0000256" key="1">
    <source>
        <dbReference type="ARBA" id="ARBA00004173"/>
    </source>
</evidence>
<dbReference type="PANTHER" id="PTHR13143">
    <property type="entry name" value="TETRATRICOPEPTIDE REPEAT PROTEIN 19"/>
    <property type="match status" value="1"/>
</dbReference>
<comment type="similarity">
    <text evidence="2">Belongs to the TTC19 family.</text>
</comment>
<protein>
    <recommendedName>
        <fullName evidence="8">Tetratricopeptide repeat protein 19</fullName>
    </recommendedName>
</protein>
<organism evidence="7">
    <name type="scientific">Schistocephalus solidus</name>
    <name type="common">Tapeworm</name>
    <dbReference type="NCBI Taxonomy" id="70667"/>
    <lineage>
        <taxon>Eukaryota</taxon>
        <taxon>Metazoa</taxon>
        <taxon>Spiralia</taxon>
        <taxon>Lophotrochozoa</taxon>
        <taxon>Platyhelminthes</taxon>
        <taxon>Cestoda</taxon>
        <taxon>Eucestoda</taxon>
        <taxon>Diphyllobothriidea</taxon>
        <taxon>Diphyllobothriidae</taxon>
        <taxon>Schistocephalus</taxon>
    </lineage>
</organism>
<evidence type="ECO:0008006" key="8">
    <source>
        <dbReference type="Google" id="ProtNLM"/>
    </source>
</evidence>
<dbReference type="EMBL" id="GEEE01015734">
    <property type="protein sequence ID" value="JAP47491.1"/>
    <property type="molecule type" value="Transcribed_RNA"/>
</dbReference>
<evidence type="ECO:0000313" key="7">
    <source>
        <dbReference type="EMBL" id="JAP47491.1"/>
    </source>
</evidence>